<comment type="caution">
    <text evidence="1">The sequence shown here is derived from an EMBL/GenBank/DDBJ whole genome shotgun (WGS) entry which is preliminary data.</text>
</comment>
<dbReference type="AlphaFoldDB" id="A0AAW2S3M2"/>
<sequence length="206" mass="23313">MYIDIICLVWLRTHLPFTSLPIPTRATGVLKAFAAAFALSFFLFQRLASLPFALEVEAPPTTTDGSDFLVIASLRQMGRKREEVTEGLRQCMCHYQAQLEDFKLFHEGKHLDPMLSHRGSLSHIGAKKYFCGSISNMPIWNRINLFHAEHYRRDIIVSIVLFLDIICHRCQYDVVDLPASCHLSNFTRSSGVEPSGNITGRGLSRT</sequence>
<organism evidence="1">
    <name type="scientific">Sesamum radiatum</name>
    <name type="common">Black benniseed</name>
    <dbReference type="NCBI Taxonomy" id="300843"/>
    <lineage>
        <taxon>Eukaryota</taxon>
        <taxon>Viridiplantae</taxon>
        <taxon>Streptophyta</taxon>
        <taxon>Embryophyta</taxon>
        <taxon>Tracheophyta</taxon>
        <taxon>Spermatophyta</taxon>
        <taxon>Magnoliopsida</taxon>
        <taxon>eudicotyledons</taxon>
        <taxon>Gunneridae</taxon>
        <taxon>Pentapetalae</taxon>
        <taxon>asterids</taxon>
        <taxon>lamiids</taxon>
        <taxon>Lamiales</taxon>
        <taxon>Pedaliaceae</taxon>
        <taxon>Sesamum</taxon>
    </lineage>
</organism>
<protein>
    <submittedName>
        <fullName evidence="1">Uncharacterized protein</fullName>
    </submittedName>
</protein>
<proteinExistence type="predicted"/>
<reference evidence="1" key="1">
    <citation type="submission" date="2020-06" db="EMBL/GenBank/DDBJ databases">
        <authorList>
            <person name="Li T."/>
            <person name="Hu X."/>
            <person name="Zhang T."/>
            <person name="Song X."/>
            <person name="Zhang H."/>
            <person name="Dai N."/>
            <person name="Sheng W."/>
            <person name="Hou X."/>
            <person name="Wei L."/>
        </authorList>
    </citation>
    <scope>NUCLEOTIDE SEQUENCE</scope>
    <source>
        <strain evidence="1">G02</strain>
        <tissue evidence="1">Leaf</tissue>
    </source>
</reference>
<dbReference type="EMBL" id="JACGWJ010000012">
    <property type="protein sequence ID" value="KAL0386326.1"/>
    <property type="molecule type" value="Genomic_DNA"/>
</dbReference>
<reference evidence="1" key="2">
    <citation type="journal article" date="2024" name="Plant">
        <title>Genomic evolution and insights into agronomic trait innovations of Sesamum species.</title>
        <authorList>
            <person name="Miao H."/>
            <person name="Wang L."/>
            <person name="Qu L."/>
            <person name="Liu H."/>
            <person name="Sun Y."/>
            <person name="Le M."/>
            <person name="Wang Q."/>
            <person name="Wei S."/>
            <person name="Zheng Y."/>
            <person name="Lin W."/>
            <person name="Duan Y."/>
            <person name="Cao H."/>
            <person name="Xiong S."/>
            <person name="Wang X."/>
            <person name="Wei L."/>
            <person name="Li C."/>
            <person name="Ma Q."/>
            <person name="Ju M."/>
            <person name="Zhao R."/>
            <person name="Li G."/>
            <person name="Mu C."/>
            <person name="Tian Q."/>
            <person name="Mei H."/>
            <person name="Zhang T."/>
            <person name="Gao T."/>
            <person name="Zhang H."/>
        </authorList>
    </citation>
    <scope>NUCLEOTIDE SEQUENCE</scope>
    <source>
        <strain evidence="1">G02</strain>
    </source>
</reference>
<accession>A0AAW2S3M2</accession>
<evidence type="ECO:0000313" key="1">
    <source>
        <dbReference type="EMBL" id="KAL0386326.1"/>
    </source>
</evidence>
<name>A0AAW2S3M2_SESRA</name>
<gene>
    <name evidence="1" type="ORF">Sradi_3026900</name>
</gene>